<feature type="chain" id="PRO_5002474973" description="DUF3103 domain-containing protein" evidence="1">
    <location>
        <begin position="25"/>
        <end position="380"/>
    </location>
</feature>
<evidence type="ECO:0008006" key="4">
    <source>
        <dbReference type="Google" id="ProtNLM"/>
    </source>
</evidence>
<dbReference type="Pfam" id="PF11301">
    <property type="entry name" value="DUF3103"/>
    <property type="match status" value="1"/>
</dbReference>
<accession>A0A0F4Q2H2</accession>
<dbReference type="InterPro" id="IPR021452">
    <property type="entry name" value="DUF3103"/>
</dbReference>
<keyword evidence="3" id="KW-1185">Reference proteome</keyword>
<dbReference type="OrthoDB" id="6190837at2"/>
<dbReference type="PATRIC" id="fig|151081.8.peg.1704"/>
<keyword evidence="1" id="KW-0732">Signal</keyword>
<dbReference type="eggNOG" id="ENOG502Z8J0">
    <property type="taxonomic scope" value="Bacteria"/>
</dbReference>
<dbReference type="EMBL" id="JXXZ01000002">
    <property type="protein sequence ID" value="KJZ01858.1"/>
    <property type="molecule type" value="Genomic_DNA"/>
</dbReference>
<evidence type="ECO:0000256" key="1">
    <source>
        <dbReference type="SAM" id="SignalP"/>
    </source>
</evidence>
<evidence type="ECO:0000313" key="2">
    <source>
        <dbReference type="EMBL" id="KJZ01858.1"/>
    </source>
</evidence>
<sequence length="380" mass="42483">MKKLSLLSLALASTLSLTSHPSVASQTTAVTQQAQAAHSVFQSKKALAKNIAKNLRQLQPTLQQQLSAYSLAVSADKLVPKDAQSEFDLQQHNAQIRSLKGLPEQGDNLLQLRLAHRNMLNDWQQGEPALVAFAPKGDDKHWDVVEAYDQQGQLHLLDAYTLPDTPVFIVELDAKKTLTEGLAIMRSVLASTQQPTLQSKYSTQDEQPLSTTVLKQIRVNDDEEPWISGAAEVYAIVTGVSPSRDEPVLDIVDMPYLDHDGENYYPNQVLIHWNRYRWQAADILLMEQDDNTNYKTLASKLLEVATAVLRAIPNPDAQGYAIIPQLTNEILQAMPDAWFTNDDDYVDVYYTLREGQTYRNYAGASNNARVTLEPLTIDPR</sequence>
<feature type="signal peptide" evidence="1">
    <location>
        <begin position="1"/>
        <end position="24"/>
    </location>
</feature>
<reference evidence="2 3" key="1">
    <citation type="journal article" date="2015" name="BMC Genomics">
        <title>Genome mining reveals unlocked bioactive potential of marine Gram-negative bacteria.</title>
        <authorList>
            <person name="Machado H."/>
            <person name="Sonnenschein E.C."/>
            <person name="Melchiorsen J."/>
            <person name="Gram L."/>
        </authorList>
    </citation>
    <scope>NUCLEOTIDE SEQUENCE [LARGE SCALE GENOMIC DNA]</scope>
    <source>
        <strain evidence="2 3">S3137</strain>
    </source>
</reference>
<dbReference type="GeneID" id="58227382"/>
<gene>
    <name evidence="2" type="ORF">TW72_02635</name>
</gene>
<dbReference type="RefSeq" id="WP_045979242.1">
    <property type="nucleotide sequence ID" value="NZ_JXXY01000006.1"/>
</dbReference>
<protein>
    <recommendedName>
        <fullName evidence="4">DUF3103 domain-containing protein</fullName>
    </recommendedName>
</protein>
<proteinExistence type="predicted"/>
<organism evidence="2 3">
    <name type="scientific">Pseudoalteromonas ruthenica</name>
    <dbReference type="NCBI Taxonomy" id="151081"/>
    <lineage>
        <taxon>Bacteria</taxon>
        <taxon>Pseudomonadati</taxon>
        <taxon>Pseudomonadota</taxon>
        <taxon>Gammaproteobacteria</taxon>
        <taxon>Alteromonadales</taxon>
        <taxon>Pseudoalteromonadaceae</taxon>
        <taxon>Pseudoalteromonas</taxon>
    </lineage>
</organism>
<evidence type="ECO:0000313" key="3">
    <source>
        <dbReference type="Proteomes" id="UP000033664"/>
    </source>
</evidence>
<name>A0A0F4Q2H2_9GAMM</name>
<dbReference type="AlphaFoldDB" id="A0A0F4Q2H2"/>
<dbReference type="Proteomes" id="UP000033664">
    <property type="component" value="Unassembled WGS sequence"/>
</dbReference>
<comment type="caution">
    <text evidence="2">The sequence shown here is derived from an EMBL/GenBank/DDBJ whole genome shotgun (WGS) entry which is preliminary data.</text>
</comment>